<dbReference type="KEGG" id="scya:EJ357_28740"/>
<reference evidence="1 2" key="1">
    <citation type="journal article" date="2019" name="Int. J. Syst. Evol. Microbiol.">
        <title>Streptomyces cyaneochromogenes sp. nov., a blue pigment-producing actinomycete from manganese-contaminated soil.</title>
        <authorList>
            <person name="Tang X."/>
            <person name="Zhao J."/>
            <person name="Li K."/>
            <person name="Chen Z."/>
            <person name="Sun Y."/>
            <person name="Gao J."/>
        </authorList>
    </citation>
    <scope>NUCLEOTIDE SEQUENCE [LARGE SCALE GENOMIC DNA]</scope>
    <source>
        <strain evidence="1 2">MK-45</strain>
    </source>
</reference>
<name>A0A3S9MCS4_9ACTN</name>
<dbReference type="AlphaFoldDB" id="A0A3S9MCS4"/>
<accession>A0A3S9MCS4</accession>
<dbReference type="EMBL" id="CP034539">
    <property type="protein sequence ID" value="AZQ36946.1"/>
    <property type="molecule type" value="Genomic_DNA"/>
</dbReference>
<dbReference type="Proteomes" id="UP000280298">
    <property type="component" value="Chromosome"/>
</dbReference>
<gene>
    <name evidence="1" type="ORF">EJ357_28740</name>
</gene>
<dbReference type="OrthoDB" id="10012889at2"/>
<evidence type="ECO:0000313" key="1">
    <source>
        <dbReference type="EMBL" id="AZQ36946.1"/>
    </source>
</evidence>
<dbReference type="RefSeq" id="WP_126394426.1">
    <property type="nucleotide sequence ID" value="NZ_CP034539.1"/>
</dbReference>
<keyword evidence="2" id="KW-1185">Reference proteome</keyword>
<proteinExistence type="predicted"/>
<evidence type="ECO:0000313" key="2">
    <source>
        <dbReference type="Proteomes" id="UP000280298"/>
    </source>
</evidence>
<organism evidence="1 2">
    <name type="scientific">Streptomyces cyaneochromogenes</name>
    <dbReference type="NCBI Taxonomy" id="2496836"/>
    <lineage>
        <taxon>Bacteria</taxon>
        <taxon>Bacillati</taxon>
        <taxon>Actinomycetota</taxon>
        <taxon>Actinomycetes</taxon>
        <taxon>Kitasatosporales</taxon>
        <taxon>Streptomycetaceae</taxon>
        <taxon>Streptomyces</taxon>
    </lineage>
</organism>
<sequence length="111" mass="12240">MLSHTDLPGFPPPDTEDAPPTCVQCGQPVVPDPPADWGGYESGDVAKWVATLPACGAAADAEFPDLQGMLTAHEPNCDYRELPPAVMWFMNEELADDMRRKLWEARQPCRE</sequence>
<protein>
    <submittedName>
        <fullName evidence="1">Uncharacterized protein</fullName>
    </submittedName>
</protein>